<comment type="caution">
    <text evidence="10">The sequence shown here is derived from an EMBL/GenBank/DDBJ whole genome shotgun (WGS) entry which is preliminary data.</text>
</comment>
<dbReference type="SMART" id="SM00079">
    <property type="entry name" value="PBPe"/>
    <property type="match status" value="1"/>
</dbReference>
<dbReference type="GO" id="GO:0030313">
    <property type="term" value="C:cell envelope"/>
    <property type="evidence" value="ECO:0007669"/>
    <property type="project" value="UniProtKB-SubCell"/>
</dbReference>
<evidence type="ECO:0000259" key="8">
    <source>
        <dbReference type="SMART" id="SM00062"/>
    </source>
</evidence>
<accession>W4RSE4</accession>
<proteinExistence type="inferred from homology"/>
<keyword evidence="3 7" id="KW-0732">Signal</keyword>
<organism evidence="10 11">
    <name type="scientific">Mesobacillus boroniphilus JCM 21738</name>
    <dbReference type="NCBI Taxonomy" id="1294265"/>
    <lineage>
        <taxon>Bacteria</taxon>
        <taxon>Bacillati</taxon>
        <taxon>Bacillota</taxon>
        <taxon>Bacilli</taxon>
        <taxon>Bacillales</taxon>
        <taxon>Bacillaceae</taxon>
        <taxon>Mesobacillus</taxon>
    </lineage>
</organism>
<dbReference type="PROSITE" id="PS51257">
    <property type="entry name" value="PROKAR_LIPOPROTEIN"/>
    <property type="match status" value="1"/>
</dbReference>
<dbReference type="InterPro" id="IPR001638">
    <property type="entry name" value="Solute-binding_3/MltF_N"/>
</dbReference>
<dbReference type="SUPFAM" id="SSF53850">
    <property type="entry name" value="Periplasmic binding protein-like II"/>
    <property type="match status" value="1"/>
</dbReference>
<dbReference type="SMART" id="SM00062">
    <property type="entry name" value="PBPb"/>
    <property type="match status" value="1"/>
</dbReference>
<evidence type="ECO:0000256" key="3">
    <source>
        <dbReference type="ARBA" id="ARBA00022729"/>
    </source>
</evidence>
<keyword evidence="5" id="KW-0449">Lipoprotein</keyword>
<evidence type="ECO:0000256" key="4">
    <source>
        <dbReference type="ARBA" id="ARBA00023139"/>
    </source>
</evidence>
<feature type="domain" description="Ionotropic glutamate receptor C-terminal" evidence="9">
    <location>
        <begin position="40"/>
        <end position="254"/>
    </location>
</feature>
<dbReference type="AlphaFoldDB" id="W4RSE4"/>
<feature type="domain" description="Solute-binding protein family 3/N-terminal" evidence="8">
    <location>
        <begin position="40"/>
        <end position="255"/>
    </location>
</feature>
<dbReference type="Gene3D" id="3.40.190.10">
    <property type="entry name" value="Periplasmic binding protein-like II"/>
    <property type="match status" value="2"/>
</dbReference>
<dbReference type="PANTHER" id="PTHR35936:SF19">
    <property type="entry name" value="AMINO-ACID-BINDING PROTEIN YXEM-RELATED"/>
    <property type="match status" value="1"/>
</dbReference>
<name>W4RSE4_9BACI</name>
<dbReference type="GO" id="GO:0015276">
    <property type="term" value="F:ligand-gated monoatomic ion channel activity"/>
    <property type="evidence" value="ECO:0007669"/>
    <property type="project" value="InterPro"/>
</dbReference>
<dbReference type="InterPro" id="IPR018313">
    <property type="entry name" value="SBP_3_CS"/>
</dbReference>
<reference evidence="10 11" key="1">
    <citation type="submission" date="2013-12" db="EMBL/GenBank/DDBJ databases">
        <title>NBRP : Genome information of microbial organism related human and environment.</title>
        <authorList>
            <person name="Hattori M."/>
            <person name="Oshima K."/>
            <person name="Inaba H."/>
            <person name="Suda W."/>
            <person name="Sakamoto M."/>
            <person name="Iino T."/>
            <person name="Kitahara M."/>
            <person name="Oshida Y."/>
            <person name="Iida T."/>
            <person name="Kudo T."/>
            <person name="Itoh T."/>
            <person name="Ahmed I."/>
            <person name="Ohkuma M."/>
        </authorList>
    </citation>
    <scope>NUCLEOTIDE SEQUENCE [LARGE SCALE GENOMIC DNA]</scope>
    <source>
        <strain evidence="10 11">JCM 21738</strain>
    </source>
</reference>
<evidence type="ECO:0000256" key="5">
    <source>
        <dbReference type="ARBA" id="ARBA00023288"/>
    </source>
</evidence>
<evidence type="ECO:0000259" key="9">
    <source>
        <dbReference type="SMART" id="SM00079"/>
    </source>
</evidence>
<evidence type="ECO:0000313" key="10">
    <source>
        <dbReference type="EMBL" id="GAE47012.1"/>
    </source>
</evidence>
<protein>
    <submittedName>
        <fullName evidence="10">Amino acid ABC transporter substrate-binding protein</fullName>
    </submittedName>
</protein>
<keyword evidence="11" id="KW-1185">Reference proteome</keyword>
<dbReference type="EMBL" id="BAUW01000060">
    <property type="protein sequence ID" value="GAE47012.1"/>
    <property type="molecule type" value="Genomic_DNA"/>
</dbReference>
<dbReference type="eggNOG" id="COG0834">
    <property type="taxonomic scope" value="Bacteria"/>
</dbReference>
<dbReference type="GO" id="GO:0016020">
    <property type="term" value="C:membrane"/>
    <property type="evidence" value="ECO:0007669"/>
    <property type="project" value="InterPro"/>
</dbReference>
<dbReference type="Pfam" id="PF00497">
    <property type="entry name" value="SBP_bac_3"/>
    <property type="match status" value="1"/>
</dbReference>
<evidence type="ECO:0000256" key="6">
    <source>
        <dbReference type="RuleBase" id="RU003744"/>
    </source>
</evidence>
<dbReference type="InterPro" id="IPR001320">
    <property type="entry name" value="Iontro_rcpt_C"/>
</dbReference>
<evidence type="ECO:0000256" key="1">
    <source>
        <dbReference type="ARBA" id="ARBA00004196"/>
    </source>
</evidence>
<dbReference type="PROSITE" id="PS01039">
    <property type="entry name" value="SBP_BACTERIAL_3"/>
    <property type="match status" value="1"/>
</dbReference>
<feature type="signal peptide" evidence="7">
    <location>
        <begin position="1"/>
        <end position="19"/>
    </location>
</feature>
<dbReference type="PANTHER" id="PTHR35936">
    <property type="entry name" value="MEMBRANE-BOUND LYTIC MUREIN TRANSGLYCOSYLASE F"/>
    <property type="match status" value="1"/>
</dbReference>
<comment type="subcellular location">
    <subcellularLocation>
        <location evidence="1">Cell envelope</location>
    </subcellularLocation>
</comment>
<keyword evidence="4" id="KW-0564">Palmitate</keyword>
<evidence type="ECO:0000313" key="11">
    <source>
        <dbReference type="Proteomes" id="UP000018949"/>
    </source>
</evidence>
<dbReference type="Proteomes" id="UP000018949">
    <property type="component" value="Unassembled WGS sequence"/>
</dbReference>
<gene>
    <name evidence="10" type="ORF">JCM21738_3950</name>
</gene>
<sequence>MKKIFSLFIIMVTMLGLLAACGSDEKASGDGGIKLAENGKFTFASSGEFKPFSVTNGEGQMTGFDIDVAEAVAKEMGLEPNQKKFKFASIVEGVKSGRFDAAVASHTINEDRLKHVDFSTPYYYSGPQIFVRPDSDAEKLNDLDELEIAVSKGSTYAKTAEEVTDNIVLYDSDVTALEALANGRHDAVITDFITGKEAIGAGLEIEGKELLGRSEQAIAIAKDNDELLKKVNDALETLRKNGTLKEISEKYFGEDITAKPEE</sequence>
<comment type="similarity">
    <text evidence="2 6">Belongs to the bacterial solute-binding protein 3 family.</text>
</comment>
<evidence type="ECO:0000256" key="7">
    <source>
        <dbReference type="SAM" id="SignalP"/>
    </source>
</evidence>
<feature type="chain" id="PRO_5038609778" evidence="7">
    <location>
        <begin position="20"/>
        <end position="262"/>
    </location>
</feature>
<dbReference type="RefSeq" id="WP_023615194.1">
    <property type="nucleotide sequence ID" value="NZ_BAUW01000060.1"/>
</dbReference>
<evidence type="ECO:0000256" key="2">
    <source>
        <dbReference type="ARBA" id="ARBA00010333"/>
    </source>
</evidence>